<evidence type="ECO:0000313" key="2">
    <source>
        <dbReference type="Proteomes" id="UP001152607"/>
    </source>
</evidence>
<dbReference type="Proteomes" id="UP001152607">
    <property type="component" value="Unassembled WGS sequence"/>
</dbReference>
<gene>
    <name evidence="1" type="ORF">PDIGIT_LOCUS262</name>
</gene>
<dbReference type="AlphaFoldDB" id="A0A9W4XNZ2"/>
<keyword evidence="2" id="KW-1185">Reference proteome</keyword>
<proteinExistence type="predicted"/>
<reference evidence="1" key="1">
    <citation type="submission" date="2023-01" db="EMBL/GenBank/DDBJ databases">
        <authorList>
            <person name="Van Ghelder C."/>
            <person name="Rancurel C."/>
        </authorList>
    </citation>
    <scope>NUCLEOTIDE SEQUENCE</scope>
    <source>
        <strain evidence="1">CNCM I-4278</strain>
    </source>
</reference>
<organism evidence="1 2">
    <name type="scientific">Periconia digitata</name>
    <dbReference type="NCBI Taxonomy" id="1303443"/>
    <lineage>
        <taxon>Eukaryota</taxon>
        <taxon>Fungi</taxon>
        <taxon>Dikarya</taxon>
        <taxon>Ascomycota</taxon>
        <taxon>Pezizomycotina</taxon>
        <taxon>Dothideomycetes</taxon>
        <taxon>Pleosporomycetidae</taxon>
        <taxon>Pleosporales</taxon>
        <taxon>Massarineae</taxon>
        <taxon>Periconiaceae</taxon>
        <taxon>Periconia</taxon>
    </lineage>
</organism>
<evidence type="ECO:0000313" key="1">
    <source>
        <dbReference type="EMBL" id="CAI6232245.1"/>
    </source>
</evidence>
<dbReference type="EMBL" id="CAOQHR010000001">
    <property type="protein sequence ID" value="CAI6232245.1"/>
    <property type="molecule type" value="Genomic_DNA"/>
</dbReference>
<sequence length="59" mass="7035">MKQLAGKHFHLFSCFVLISFVASFRKEMLRVSYFQAPVILLKYMQRIRSKRLKREAAVD</sequence>
<name>A0A9W4XNZ2_9PLEO</name>
<accession>A0A9W4XNZ2</accession>
<protein>
    <submittedName>
        <fullName evidence="1">Uncharacterized protein</fullName>
    </submittedName>
</protein>
<comment type="caution">
    <text evidence="1">The sequence shown here is derived from an EMBL/GenBank/DDBJ whole genome shotgun (WGS) entry which is preliminary data.</text>
</comment>